<dbReference type="PANTHER" id="PTHR12175">
    <property type="entry name" value="AD039 HT014 THIOREDOXIN FAMILY TRP26"/>
    <property type="match status" value="1"/>
</dbReference>
<evidence type="ECO:0000313" key="4">
    <source>
        <dbReference type="Proteomes" id="UP001432322"/>
    </source>
</evidence>
<evidence type="ECO:0000256" key="1">
    <source>
        <dbReference type="ARBA" id="ARBA00025788"/>
    </source>
</evidence>
<comment type="caution">
    <text evidence="3">The sequence shown here is derived from an EMBL/GenBank/DDBJ whole genome shotgun (WGS) entry which is preliminary data.</text>
</comment>
<feature type="domain" description="PITH" evidence="2">
    <location>
        <begin position="22"/>
        <end position="195"/>
    </location>
</feature>
<sequence>RMCDHDHGGGGGCSHSAQDLPPESIIEGVRYDMMRAIDLDKVSILNEASPNSGPLFLKEWDDRMDKTGFLESDADEELLINLPFSGSVRINGLCLIGEEGEQCPARLRLFKDREGMSFDDAAGLQPEQEIDLKADPTGSVDYPLKASKFNSLSHLTIHIDRNFGGDTTKLYYLGLRGEYLGDFRQKVVIATYEARAIPKDHKGTIPDGKTSDIF</sequence>
<gene>
    <name evidence="3" type="ORF">PFISCL1PPCAC_11034</name>
</gene>
<accession>A0AAV5VNX5</accession>
<dbReference type="InterPro" id="IPR037047">
    <property type="entry name" value="PITH_dom_sf"/>
</dbReference>
<reference evidence="3" key="1">
    <citation type="submission" date="2023-10" db="EMBL/GenBank/DDBJ databases">
        <title>Genome assembly of Pristionchus species.</title>
        <authorList>
            <person name="Yoshida K."/>
            <person name="Sommer R.J."/>
        </authorList>
    </citation>
    <scope>NUCLEOTIDE SEQUENCE</scope>
    <source>
        <strain evidence="3">RS5133</strain>
    </source>
</reference>
<organism evidence="3 4">
    <name type="scientific">Pristionchus fissidentatus</name>
    <dbReference type="NCBI Taxonomy" id="1538716"/>
    <lineage>
        <taxon>Eukaryota</taxon>
        <taxon>Metazoa</taxon>
        <taxon>Ecdysozoa</taxon>
        <taxon>Nematoda</taxon>
        <taxon>Chromadorea</taxon>
        <taxon>Rhabditida</taxon>
        <taxon>Rhabditina</taxon>
        <taxon>Diplogasteromorpha</taxon>
        <taxon>Diplogasteroidea</taxon>
        <taxon>Neodiplogasteridae</taxon>
        <taxon>Pristionchus</taxon>
    </lineage>
</organism>
<dbReference type="AlphaFoldDB" id="A0AAV5VNX5"/>
<dbReference type="Pfam" id="PF06201">
    <property type="entry name" value="PITH"/>
    <property type="match status" value="1"/>
</dbReference>
<dbReference type="PROSITE" id="PS51532">
    <property type="entry name" value="PITH"/>
    <property type="match status" value="1"/>
</dbReference>
<keyword evidence="4" id="KW-1185">Reference proteome</keyword>
<dbReference type="GO" id="GO:0005634">
    <property type="term" value="C:nucleus"/>
    <property type="evidence" value="ECO:0007669"/>
    <property type="project" value="TreeGrafter"/>
</dbReference>
<dbReference type="InterPro" id="IPR045099">
    <property type="entry name" value="PITH1-like"/>
</dbReference>
<dbReference type="GO" id="GO:0005737">
    <property type="term" value="C:cytoplasm"/>
    <property type="evidence" value="ECO:0007669"/>
    <property type="project" value="UniProtKB-ARBA"/>
</dbReference>
<dbReference type="Proteomes" id="UP001432322">
    <property type="component" value="Unassembled WGS sequence"/>
</dbReference>
<dbReference type="InterPro" id="IPR010400">
    <property type="entry name" value="PITH_dom"/>
</dbReference>
<dbReference type="InterPro" id="IPR008979">
    <property type="entry name" value="Galactose-bd-like_sf"/>
</dbReference>
<feature type="non-terminal residue" evidence="3">
    <location>
        <position position="1"/>
    </location>
</feature>
<dbReference type="EMBL" id="BTSY01000003">
    <property type="protein sequence ID" value="GMT19737.1"/>
    <property type="molecule type" value="Genomic_DNA"/>
</dbReference>
<comment type="similarity">
    <text evidence="1">Belongs to the PITHD1 family.</text>
</comment>
<evidence type="ECO:0000313" key="3">
    <source>
        <dbReference type="EMBL" id="GMT19737.1"/>
    </source>
</evidence>
<name>A0AAV5VNX5_9BILA</name>
<dbReference type="SUPFAM" id="SSF49785">
    <property type="entry name" value="Galactose-binding domain-like"/>
    <property type="match status" value="1"/>
</dbReference>
<proteinExistence type="inferred from homology"/>
<dbReference type="Gene3D" id="2.60.120.470">
    <property type="entry name" value="PITH domain"/>
    <property type="match status" value="1"/>
</dbReference>
<evidence type="ECO:0000259" key="2">
    <source>
        <dbReference type="PROSITE" id="PS51532"/>
    </source>
</evidence>
<dbReference type="PANTHER" id="PTHR12175:SF1">
    <property type="entry name" value="PITH DOMAIN-CONTAINING PROTEIN 1"/>
    <property type="match status" value="1"/>
</dbReference>
<protein>
    <recommendedName>
        <fullName evidence="2">PITH domain-containing protein</fullName>
    </recommendedName>
</protein>